<reference evidence="2" key="2">
    <citation type="submission" date="2015-01" db="EMBL/GenBank/DDBJ databases">
        <title>Evolutionary Origins and Diversification of the Mycorrhizal Mutualists.</title>
        <authorList>
            <consortium name="DOE Joint Genome Institute"/>
            <consortium name="Mycorrhizal Genomics Consortium"/>
            <person name="Kohler A."/>
            <person name="Kuo A."/>
            <person name="Nagy L.G."/>
            <person name="Floudas D."/>
            <person name="Copeland A."/>
            <person name="Barry K.W."/>
            <person name="Cichocki N."/>
            <person name="Veneault-Fourrey C."/>
            <person name="LaButti K."/>
            <person name="Lindquist E.A."/>
            <person name="Lipzen A."/>
            <person name="Lundell T."/>
            <person name="Morin E."/>
            <person name="Murat C."/>
            <person name="Riley R."/>
            <person name="Ohm R."/>
            <person name="Sun H."/>
            <person name="Tunlid A."/>
            <person name="Henrissat B."/>
            <person name="Grigoriev I.V."/>
            <person name="Hibbett D.S."/>
            <person name="Martin F."/>
        </authorList>
    </citation>
    <scope>NUCLEOTIDE SEQUENCE [LARGE SCALE GENOMIC DNA]</scope>
    <source>
        <strain evidence="2">Foug A</strain>
    </source>
</reference>
<reference evidence="1 2" key="1">
    <citation type="submission" date="2014-04" db="EMBL/GenBank/DDBJ databases">
        <authorList>
            <consortium name="DOE Joint Genome Institute"/>
            <person name="Kuo A."/>
            <person name="Kohler A."/>
            <person name="Nagy L.G."/>
            <person name="Floudas D."/>
            <person name="Copeland A."/>
            <person name="Barry K.W."/>
            <person name="Cichocki N."/>
            <person name="Veneault-Fourrey C."/>
            <person name="LaButti K."/>
            <person name="Lindquist E.A."/>
            <person name="Lipzen A."/>
            <person name="Lundell T."/>
            <person name="Morin E."/>
            <person name="Murat C."/>
            <person name="Sun H."/>
            <person name="Tunlid A."/>
            <person name="Henrissat B."/>
            <person name="Grigoriev I.V."/>
            <person name="Hibbett D.S."/>
            <person name="Martin F."/>
            <person name="Nordberg H.P."/>
            <person name="Cantor M.N."/>
            <person name="Hua S.X."/>
        </authorList>
    </citation>
    <scope>NUCLEOTIDE SEQUENCE [LARGE SCALE GENOMIC DNA]</scope>
    <source>
        <strain evidence="1 2">Foug A</strain>
    </source>
</reference>
<name>A0A0C3D934_9AGAM</name>
<proteinExistence type="predicted"/>
<gene>
    <name evidence="1" type="ORF">SCLCIDRAFT_547996</name>
</gene>
<evidence type="ECO:0000313" key="1">
    <source>
        <dbReference type="EMBL" id="KIM52591.1"/>
    </source>
</evidence>
<dbReference type="EMBL" id="KN822206">
    <property type="protein sequence ID" value="KIM52591.1"/>
    <property type="molecule type" value="Genomic_DNA"/>
</dbReference>
<dbReference type="InParanoid" id="A0A0C3D934"/>
<organism evidence="1 2">
    <name type="scientific">Scleroderma citrinum Foug A</name>
    <dbReference type="NCBI Taxonomy" id="1036808"/>
    <lineage>
        <taxon>Eukaryota</taxon>
        <taxon>Fungi</taxon>
        <taxon>Dikarya</taxon>
        <taxon>Basidiomycota</taxon>
        <taxon>Agaricomycotina</taxon>
        <taxon>Agaricomycetes</taxon>
        <taxon>Agaricomycetidae</taxon>
        <taxon>Boletales</taxon>
        <taxon>Sclerodermatineae</taxon>
        <taxon>Sclerodermataceae</taxon>
        <taxon>Scleroderma</taxon>
    </lineage>
</organism>
<dbReference type="AlphaFoldDB" id="A0A0C3D934"/>
<protein>
    <submittedName>
        <fullName evidence="1">Uncharacterized protein</fullName>
    </submittedName>
</protein>
<keyword evidence="2" id="KW-1185">Reference proteome</keyword>
<accession>A0A0C3D934</accession>
<sequence length="88" mass="9785">MGGVHAVSNTTELHFTNQGIHCKIFKGFLSKAQTLVQNATPRSHILNEGDIFTGCKRSKQSCCSCRCKRRDGRSSAWVGHCDIDWCDV</sequence>
<dbReference type="HOGENOM" id="CLU_2470405_0_0_1"/>
<evidence type="ECO:0000313" key="2">
    <source>
        <dbReference type="Proteomes" id="UP000053989"/>
    </source>
</evidence>
<dbReference type="Proteomes" id="UP000053989">
    <property type="component" value="Unassembled WGS sequence"/>
</dbReference>